<protein>
    <recommendedName>
        <fullName evidence="3">DUF2625 domain-containing protein</fullName>
    </recommendedName>
</protein>
<proteinExistence type="predicted"/>
<gene>
    <name evidence="1" type="ORF">Athai_65410</name>
</gene>
<accession>A0A7R7I1G6</accession>
<evidence type="ECO:0000313" key="1">
    <source>
        <dbReference type="EMBL" id="BCJ39038.1"/>
    </source>
</evidence>
<sequence>MAAPESLRAPRAHRCATLTAVSDSAWPELRAAIASAPYPTALLSTDDARAERCLSTLGITTRSWLGALTRYSGGLLVDHGWLRVNGGGTDTLPDVATAADPATRMLVIAHDVLGGQFTWMPAQPDEPPTVHYFGPDDLGWQDLGTGYADWLSAVLTGSLTRFYENLRWPGWEDEVSTLRPDQGIHTWPPPWSAEGQDLATASRKPIPIDELIAYHHETARQLDQQ</sequence>
<organism evidence="1 2">
    <name type="scientific">Actinocatenispora thailandica</name>
    <dbReference type="NCBI Taxonomy" id="227318"/>
    <lineage>
        <taxon>Bacteria</taxon>
        <taxon>Bacillati</taxon>
        <taxon>Actinomycetota</taxon>
        <taxon>Actinomycetes</taxon>
        <taxon>Micromonosporales</taxon>
        <taxon>Micromonosporaceae</taxon>
        <taxon>Actinocatenispora</taxon>
    </lineage>
</organism>
<dbReference type="InterPro" id="IPR021239">
    <property type="entry name" value="DUF2625"/>
</dbReference>
<name>A0A7R7I1G6_9ACTN</name>
<dbReference type="Proteomes" id="UP000611640">
    <property type="component" value="Chromosome"/>
</dbReference>
<dbReference type="KEGG" id="atl:Athai_65410"/>
<dbReference type="EMBL" id="AP023355">
    <property type="protein sequence ID" value="BCJ39038.1"/>
    <property type="molecule type" value="Genomic_DNA"/>
</dbReference>
<keyword evidence="2" id="KW-1185">Reference proteome</keyword>
<evidence type="ECO:0000313" key="2">
    <source>
        <dbReference type="Proteomes" id="UP000611640"/>
    </source>
</evidence>
<reference evidence="1 2" key="1">
    <citation type="submission" date="2020-08" db="EMBL/GenBank/DDBJ databases">
        <title>Whole genome shotgun sequence of Actinocatenispora thailandica NBRC 105041.</title>
        <authorList>
            <person name="Komaki H."/>
            <person name="Tamura T."/>
        </authorList>
    </citation>
    <scope>NUCLEOTIDE SEQUENCE [LARGE SCALE GENOMIC DNA]</scope>
    <source>
        <strain evidence="1 2">NBRC 105041</strain>
    </source>
</reference>
<dbReference type="AlphaFoldDB" id="A0A7R7I1G6"/>
<dbReference type="Pfam" id="PF10946">
    <property type="entry name" value="DUF2625"/>
    <property type="match status" value="1"/>
</dbReference>
<evidence type="ECO:0008006" key="3">
    <source>
        <dbReference type="Google" id="ProtNLM"/>
    </source>
</evidence>